<organism evidence="1 2">
    <name type="scientific">Catharanthus roseus</name>
    <name type="common">Madagascar periwinkle</name>
    <name type="synonym">Vinca rosea</name>
    <dbReference type="NCBI Taxonomy" id="4058"/>
    <lineage>
        <taxon>Eukaryota</taxon>
        <taxon>Viridiplantae</taxon>
        <taxon>Streptophyta</taxon>
        <taxon>Embryophyta</taxon>
        <taxon>Tracheophyta</taxon>
        <taxon>Spermatophyta</taxon>
        <taxon>Magnoliopsida</taxon>
        <taxon>eudicotyledons</taxon>
        <taxon>Gunneridae</taxon>
        <taxon>Pentapetalae</taxon>
        <taxon>asterids</taxon>
        <taxon>lamiids</taxon>
        <taxon>Gentianales</taxon>
        <taxon>Apocynaceae</taxon>
        <taxon>Rauvolfioideae</taxon>
        <taxon>Vinceae</taxon>
        <taxon>Catharanthinae</taxon>
        <taxon>Catharanthus</taxon>
    </lineage>
</organism>
<keyword evidence="2" id="KW-1185">Reference proteome</keyword>
<gene>
    <name evidence="1" type="ORF">M9H77_34087</name>
</gene>
<comment type="caution">
    <text evidence="1">The sequence shown here is derived from an EMBL/GenBank/DDBJ whole genome shotgun (WGS) entry which is preliminary data.</text>
</comment>
<protein>
    <submittedName>
        <fullName evidence="1">Uncharacterized protein</fullName>
    </submittedName>
</protein>
<evidence type="ECO:0000313" key="2">
    <source>
        <dbReference type="Proteomes" id="UP001060085"/>
    </source>
</evidence>
<evidence type="ECO:0000313" key="1">
    <source>
        <dbReference type="EMBL" id="KAI5648082.1"/>
    </source>
</evidence>
<accession>A0ACB9ZK77</accession>
<sequence length="78" mass="8931">MKRLLDLYQHLRRERIAERVRALQELVPSVYKTDRAVMLDEIVDYGKFLRLQVKPNVAGNGQDVSPTASPASDYEDNA</sequence>
<reference evidence="2" key="1">
    <citation type="journal article" date="2023" name="Nat. Plants">
        <title>Single-cell RNA sequencing provides a high-resolution roadmap for understanding the multicellular compartmentation of specialized metabolism.</title>
        <authorList>
            <person name="Sun S."/>
            <person name="Shen X."/>
            <person name="Li Y."/>
            <person name="Li Y."/>
            <person name="Wang S."/>
            <person name="Li R."/>
            <person name="Zhang H."/>
            <person name="Shen G."/>
            <person name="Guo B."/>
            <person name="Wei J."/>
            <person name="Xu J."/>
            <person name="St-Pierre B."/>
            <person name="Chen S."/>
            <person name="Sun C."/>
        </authorList>
    </citation>
    <scope>NUCLEOTIDE SEQUENCE [LARGE SCALE GENOMIC DNA]</scope>
</reference>
<proteinExistence type="predicted"/>
<name>A0ACB9ZK77_CATRO</name>
<dbReference type="Proteomes" id="UP001060085">
    <property type="component" value="Linkage Group LG08"/>
</dbReference>
<dbReference type="EMBL" id="CM044708">
    <property type="protein sequence ID" value="KAI5648082.1"/>
    <property type="molecule type" value="Genomic_DNA"/>
</dbReference>